<feature type="domain" description="P/Homo B" evidence="4">
    <location>
        <begin position="717"/>
        <end position="866"/>
    </location>
</feature>
<keyword evidence="6" id="KW-1185">Reference proteome</keyword>
<evidence type="ECO:0000313" key="6">
    <source>
        <dbReference type="Proteomes" id="UP000652231"/>
    </source>
</evidence>
<dbReference type="Proteomes" id="UP000652231">
    <property type="component" value="Unassembled WGS sequence"/>
</dbReference>
<evidence type="ECO:0000256" key="3">
    <source>
        <dbReference type="ARBA" id="ARBA00022801"/>
    </source>
</evidence>
<dbReference type="AlphaFoldDB" id="A0A8J2Y8N5"/>
<keyword evidence="3" id="KW-0378">Hydrolase</keyword>
<dbReference type="InterPro" id="IPR002884">
    <property type="entry name" value="P_dom"/>
</dbReference>
<reference evidence="5" key="1">
    <citation type="journal article" date="2014" name="Int. J. Syst. Evol. Microbiol.">
        <title>Complete genome sequence of Corynebacterium casei LMG S-19264T (=DSM 44701T), isolated from a smear-ripened cheese.</title>
        <authorList>
            <consortium name="US DOE Joint Genome Institute (JGI-PGF)"/>
            <person name="Walter F."/>
            <person name="Albersmeier A."/>
            <person name="Kalinowski J."/>
            <person name="Ruckert C."/>
        </authorList>
    </citation>
    <scope>NUCLEOTIDE SEQUENCE</scope>
    <source>
        <strain evidence="5">CGMCC 1.12924</strain>
    </source>
</reference>
<dbReference type="EMBL" id="BMGK01000001">
    <property type="protein sequence ID" value="GGD81843.1"/>
    <property type="molecule type" value="Genomic_DNA"/>
</dbReference>
<sequence>MAIEAQENEPTGPSHIGTMTMQYVPSIASQGELLPSREKVGGQIEDGRAFPHKVLVGKDPQIEDDYFVRNAHQLTQSIPGREPDLVFDAYSSASQPTDPDLAVGPNHVVVTFNTGFRIFDKEGNPLTGQIAPNPTIFPNGGCCDLTVSYDSAADRWVISFLGGGAQIAVSDGPDPVNDGWFNYNIPQINDYQKLSVWSDGYYMTDNTGSNNKVWALERDAMLNGDANAQIIGFNLPGIVTSGFYSPQALNVTNDDMPSAGNATFVYLQDDAWAGVSEDHLKLWSLTVDWVTPGNSVMSAPVELTTTPFISVFDGGSFSNLTQPNNGVPIDALQATIMNQAQFRKFGSHNSAVFNFVVDTDATAGELAGVRWFELRQDADGDPWIIHQEGTHISTDGKHAWHASLMMDASGNIGMGYSGMAGPTTPNPTDFRVSSYYTGRFANDPLGTMTISEELIAAGNANIPGLRYGDYNKIDIDPDDDKTFWFINEYVNSGRKGVVGRFKIAPDFNDDMGVVVINTPNDGALTNNEEVEISVFNFGLDTQTNIPVSLTLDGNLIANEVIPGPIESSNSVNYTFTATLDLSNEGQTYEIVASTNLSGDEDSSNDSTTKNVTHIFANDIGVSDITSPENGEGLGNESVTIVIENFGTANASNFDVSYSINGGTPVVETVNSTVNAGSTINYTFNELADISTPGTYEFESATLLGSDSDNSNDSTTKTVVNLSCSSETVSPNTPIGPGAGAVNTSVITFTDDFIVNDVNVTINATHSWVGDLDIKLVGPDNTEVVLFDRHGGSGDNLTNTTFDDEAATPIASGTPPYSGTFRPDGSLADFSGINSAGDWSLVITDNAGGDGGTLLDWTLQLCGDPNLSIGDNNIDDTELLIINKGDKLFDVLLPTSIDYDRLNITVHNMLGQKLFSNVLKNEDGTGYKYELDMSYAATGVYLVRIGNKEIGSVKRIIVK</sequence>
<proteinExistence type="predicted"/>
<dbReference type="GO" id="GO:0004252">
    <property type="term" value="F:serine-type endopeptidase activity"/>
    <property type="evidence" value="ECO:0007669"/>
    <property type="project" value="InterPro"/>
</dbReference>
<dbReference type="InterPro" id="IPR008979">
    <property type="entry name" value="Galactose-bd-like_sf"/>
</dbReference>
<dbReference type="PROSITE" id="PS51829">
    <property type="entry name" value="P_HOMO_B"/>
    <property type="match status" value="1"/>
</dbReference>
<reference evidence="5" key="2">
    <citation type="submission" date="2020-09" db="EMBL/GenBank/DDBJ databases">
        <authorList>
            <person name="Sun Q."/>
            <person name="Zhou Y."/>
        </authorList>
    </citation>
    <scope>NUCLEOTIDE SEQUENCE</scope>
    <source>
        <strain evidence="5">CGMCC 1.12924</strain>
    </source>
</reference>
<dbReference type="InterPro" id="IPR026444">
    <property type="entry name" value="Secre_tail"/>
</dbReference>
<dbReference type="SUPFAM" id="SSF49785">
    <property type="entry name" value="Galactose-binding domain-like"/>
    <property type="match status" value="1"/>
</dbReference>
<evidence type="ECO:0000259" key="4">
    <source>
        <dbReference type="PROSITE" id="PS51829"/>
    </source>
</evidence>
<organism evidence="5 6">
    <name type="scientific">Planktosalinus lacus</name>
    <dbReference type="NCBI Taxonomy" id="1526573"/>
    <lineage>
        <taxon>Bacteria</taxon>
        <taxon>Pseudomonadati</taxon>
        <taxon>Bacteroidota</taxon>
        <taxon>Flavobacteriia</taxon>
        <taxon>Flavobacteriales</taxon>
        <taxon>Flavobacteriaceae</taxon>
        <taxon>Planktosalinus</taxon>
    </lineage>
</organism>
<dbReference type="Gene3D" id="2.60.40.10">
    <property type="entry name" value="Immunoglobulins"/>
    <property type="match status" value="1"/>
</dbReference>
<keyword evidence="2" id="KW-0732">Signal</keyword>
<keyword evidence="1" id="KW-0645">Protease</keyword>
<name>A0A8J2Y8N5_9FLAO</name>
<dbReference type="Gene3D" id="2.60.120.260">
    <property type="entry name" value="Galactose-binding domain-like"/>
    <property type="match status" value="1"/>
</dbReference>
<gene>
    <name evidence="5" type="ORF">GCM10011312_02750</name>
</gene>
<evidence type="ECO:0000256" key="1">
    <source>
        <dbReference type="ARBA" id="ARBA00022670"/>
    </source>
</evidence>
<dbReference type="NCBIfam" id="TIGR04183">
    <property type="entry name" value="Por_Secre_tail"/>
    <property type="match status" value="1"/>
</dbReference>
<evidence type="ECO:0000313" key="5">
    <source>
        <dbReference type="EMBL" id="GGD81843.1"/>
    </source>
</evidence>
<protein>
    <recommendedName>
        <fullName evidence="4">P/Homo B domain-containing protein</fullName>
    </recommendedName>
</protein>
<comment type="caution">
    <text evidence="5">The sequence shown here is derived from an EMBL/GenBank/DDBJ whole genome shotgun (WGS) entry which is preliminary data.</text>
</comment>
<evidence type="ECO:0000256" key="2">
    <source>
        <dbReference type="ARBA" id="ARBA00022729"/>
    </source>
</evidence>
<dbReference type="GO" id="GO:0006508">
    <property type="term" value="P:proteolysis"/>
    <property type="evidence" value="ECO:0007669"/>
    <property type="project" value="UniProtKB-KW"/>
</dbReference>
<accession>A0A8J2Y8N5</accession>
<dbReference type="Pfam" id="PF01483">
    <property type="entry name" value="P_proprotein"/>
    <property type="match status" value="1"/>
</dbReference>
<dbReference type="InterPro" id="IPR013783">
    <property type="entry name" value="Ig-like_fold"/>
</dbReference>